<reference evidence="1 2" key="1">
    <citation type="submission" date="2019-11" db="EMBL/GenBank/DDBJ databases">
        <title>Novel species isolated from a subtropical stream in China.</title>
        <authorList>
            <person name="Lu H."/>
        </authorList>
    </citation>
    <scope>NUCLEOTIDE SEQUENCE [LARGE SCALE GENOMIC DNA]</scope>
    <source>
        <strain evidence="1 2">FT26W</strain>
    </source>
</reference>
<dbReference type="Proteomes" id="UP000439986">
    <property type="component" value="Unassembled WGS sequence"/>
</dbReference>
<evidence type="ECO:0000313" key="1">
    <source>
        <dbReference type="EMBL" id="MRW82944.1"/>
    </source>
</evidence>
<dbReference type="RefSeq" id="WP_154355978.1">
    <property type="nucleotide sequence ID" value="NZ_WKJL01000001.1"/>
</dbReference>
<organism evidence="1 2">
    <name type="scientific">Duganella aquatilis</name>
    <dbReference type="NCBI Taxonomy" id="2666082"/>
    <lineage>
        <taxon>Bacteria</taxon>
        <taxon>Pseudomonadati</taxon>
        <taxon>Pseudomonadota</taxon>
        <taxon>Betaproteobacteria</taxon>
        <taxon>Burkholderiales</taxon>
        <taxon>Oxalobacteraceae</taxon>
        <taxon>Telluria group</taxon>
        <taxon>Duganella</taxon>
    </lineage>
</organism>
<proteinExistence type="predicted"/>
<gene>
    <name evidence="1" type="ORF">GJ698_02415</name>
</gene>
<dbReference type="AlphaFoldDB" id="A0A844D7X5"/>
<comment type="caution">
    <text evidence="1">The sequence shown here is derived from an EMBL/GenBank/DDBJ whole genome shotgun (WGS) entry which is preliminary data.</text>
</comment>
<dbReference type="EMBL" id="WKJL01000001">
    <property type="protein sequence ID" value="MRW82944.1"/>
    <property type="molecule type" value="Genomic_DNA"/>
</dbReference>
<keyword evidence="2" id="KW-1185">Reference proteome</keyword>
<name>A0A844D7X5_9BURK</name>
<evidence type="ECO:0000313" key="2">
    <source>
        <dbReference type="Proteomes" id="UP000439986"/>
    </source>
</evidence>
<sequence length="45" mass="4921">MMARILFGTPGDWCSRHPRVMLSAVSLLTALSQWLVDLVLPAVAP</sequence>
<protein>
    <submittedName>
        <fullName evidence="1">Uncharacterized protein</fullName>
    </submittedName>
</protein>
<accession>A0A844D7X5</accession>